<dbReference type="SUPFAM" id="SSF56741">
    <property type="entry name" value="Eukaryotic DNA topoisomerase I, N-terminal DNA-binding fragment"/>
    <property type="match status" value="1"/>
</dbReference>
<protein>
    <submittedName>
        <fullName evidence="3">DNA topoisomerase 1</fullName>
    </submittedName>
</protein>
<dbReference type="PANTHER" id="PTHR10290">
    <property type="entry name" value="DNA TOPOISOMERASE I"/>
    <property type="match status" value="1"/>
</dbReference>
<feature type="compositionally biased region" description="Basic and acidic residues" evidence="1">
    <location>
        <begin position="1"/>
        <end position="15"/>
    </location>
</feature>
<dbReference type="InterPro" id="IPR051062">
    <property type="entry name" value="Topoisomerase_IB"/>
</dbReference>
<accession>A0ABV0TQA7</accession>
<dbReference type="InterPro" id="IPR008336">
    <property type="entry name" value="TopoI_DNA-bd_euk"/>
</dbReference>
<evidence type="ECO:0000256" key="1">
    <source>
        <dbReference type="SAM" id="MobiDB-lite"/>
    </source>
</evidence>
<dbReference type="InterPro" id="IPR036202">
    <property type="entry name" value="TopoI_DNA-bd_euk_N_sf"/>
</dbReference>
<dbReference type="Pfam" id="PF02919">
    <property type="entry name" value="Topoisom_I_N"/>
    <property type="match status" value="1"/>
</dbReference>
<evidence type="ECO:0000259" key="2">
    <source>
        <dbReference type="Pfam" id="PF02919"/>
    </source>
</evidence>
<dbReference type="PANTHER" id="PTHR10290:SF3">
    <property type="entry name" value="DNA TOPOISOMERASE 1"/>
    <property type="match status" value="1"/>
</dbReference>
<dbReference type="EMBL" id="JAHRIQ010044046">
    <property type="protein sequence ID" value="MEQ2235110.1"/>
    <property type="molecule type" value="Genomic_DNA"/>
</dbReference>
<evidence type="ECO:0000313" key="4">
    <source>
        <dbReference type="Proteomes" id="UP001482620"/>
    </source>
</evidence>
<organism evidence="3 4">
    <name type="scientific">Ilyodon furcidens</name>
    <name type="common">goldbreast splitfin</name>
    <dbReference type="NCBI Taxonomy" id="33524"/>
    <lineage>
        <taxon>Eukaryota</taxon>
        <taxon>Metazoa</taxon>
        <taxon>Chordata</taxon>
        <taxon>Craniata</taxon>
        <taxon>Vertebrata</taxon>
        <taxon>Euteleostomi</taxon>
        <taxon>Actinopterygii</taxon>
        <taxon>Neopterygii</taxon>
        <taxon>Teleostei</taxon>
        <taxon>Neoteleostei</taxon>
        <taxon>Acanthomorphata</taxon>
        <taxon>Ovalentaria</taxon>
        <taxon>Atherinomorphae</taxon>
        <taxon>Cyprinodontiformes</taxon>
        <taxon>Goodeidae</taxon>
        <taxon>Ilyodon</taxon>
    </lineage>
</organism>
<evidence type="ECO:0000313" key="3">
    <source>
        <dbReference type="EMBL" id="MEQ2235110.1"/>
    </source>
</evidence>
<dbReference type="Proteomes" id="UP001482620">
    <property type="component" value="Unassembled WGS sequence"/>
</dbReference>
<keyword evidence="4" id="KW-1185">Reference proteome</keyword>
<dbReference type="InterPro" id="IPR013030">
    <property type="entry name" value="DNA_topo_DNA_db_N_dom2"/>
</dbReference>
<name>A0ABV0TQA7_9TELE</name>
<proteinExistence type="predicted"/>
<comment type="caution">
    <text evidence="3">The sequence shown here is derived from an EMBL/GenBank/DDBJ whole genome shotgun (WGS) entry which is preliminary data.</text>
</comment>
<reference evidence="3 4" key="1">
    <citation type="submission" date="2021-06" db="EMBL/GenBank/DDBJ databases">
        <authorList>
            <person name="Palmer J.M."/>
        </authorList>
    </citation>
    <scope>NUCLEOTIDE SEQUENCE [LARGE SCALE GENOMIC DNA]</scope>
    <source>
        <strain evidence="4">if_2019</strain>
        <tissue evidence="3">Muscle</tissue>
    </source>
</reference>
<feature type="domain" description="DNA topoisomerase I DNA binding eukaryotic-type" evidence="2">
    <location>
        <begin position="11"/>
        <end position="53"/>
    </location>
</feature>
<sequence length="67" mass="7641">MMSSETNKEKSRDSRTPVPPAGHRWKEVRHDNTVTWLASWTENIQGSIKYIMLNANSKLKARCPAGQ</sequence>
<dbReference type="Gene3D" id="2.170.11.10">
    <property type="entry name" value="DNA Topoisomerase I, domain 2"/>
    <property type="match status" value="1"/>
</dbReference>
<feature type="region of interest" description="Disordered" evidence="1">
    <location>
        <begin position="1"/>
        <end position="24"/>
    </location>
</feature>
<gene>
    <name evidence="3" type="primary">TOP1_4</name>
    <name evidence="3" type="ORF">ILYODFUR_038272</name>
</gene>